<dbReference type="EMBL" id="JACASF010000012">
    <property type="protein sequence ID" value="KAF6444227.1"/>
    <property type="molecule type" value="Genomic_DNA"/>
</dbReference>
<reference evidence="1 2" key="1">
    <citation type="journal article" date="2020" name="Nature">
        <title>Six reference-quality genomes reveal evolution of bat adaptations.</title>
        <authorList>
            <person name="Jebb D."/>
            <person name="Huang Z."/>
            <person name="Pippel M."/>
            <person name="Hughes G.M."/>
            <person name="Lavrichenko K."/>
            <person name="Devanna P."/>
            <person name="Winkler S."/>
            <person name="Jermiin L.S."/>
            <person name="Skirmuntt E.C."/>
            <person name="Katzourakis A."/>
            <person name="Burkitt-Gray L."/>
            <person name="Ray D.A."/>
            <person name="Sullivan K.A.M."/>
            <person name="Roscito J.G."/>
            <person name="Kirilenko B.M."/>
            <person name="Davalos L.M."/>
            <person name="Corthals A.P."/>
            <person name="Power M.L."/>
            <person name="Jones G."/>
            <person name="Ransome R.D."/>
            <person name="Dechmann D.K.N."/>
            <person name="Locatelli A.G."/>
            <person name="Puechmaille S.J."/>
            <person name="Fedrigo O."/>
            <person name="Jarvis E.D."/>
            <person name="Hiller M."/>
            <person name="Vernes S.C."/>
            <person name="Myers E.W."/>
            <person name="Teeling E.C."/>
        </authorList>
    </citation>
    <scope>NUCLEOTIDE SEQUENCE [LARGE SCALE GENOMIC DNA]</scope>
    <source>
        <strain evidence="1">MMolMol1</strain>
        <tissue evidence="1">Muscle</tissue>
    </source>
</reference>
<dbReference type="AlphaFoldDB" id="A0A7J8F906"/>
<comment type="caution">
    <text evidence="1">The sequence shown here is derived from an EMBL/GenBank/DDBJ whole genome shotgun (WGS) entry which is preliminary data.</text>
</comment>
<evidence type="ECO:0000313" key="1">
    <source>
        <dbReference type="EMBL" id="KAF6444227.1"/>
    </source>
</evidence>
<evidence type="ECO:0000313" key="2">
    <source>
        <dbReference type="Proteomes" id="UP000550707"/>
    </source>
</evidence>
<protein>
    <submittedName>
        <fullName evidence="1">Uncharacterized protein</fullName>
    </submittedName>
</protein>
<name>A0A7J8F906_MOLMO</name>
<proteinExistence type="predicted"/>
<dbReference type="Proteomes" id="UP000550707">
    <property type="component" value="Unassembled WGS sequence"/>
</dbReference>
<dbReference type="InParanoid" id="A0A7J8F906"/>
<sequence>MNKQTNKKKQVLNVCYLPCCSKFLYSSPHLFQRRDQCNWLGNSNAGQIHLICVKGDHPTHLCTAPNLFLAKASCLPILFFLTINMPSSSLIQNLFRCCSLCLGCSLSRSSNTSSLLSGLQLRQPSPTSWLDQPSLFTNCRT</sequence>
<accession>A0A7J8F906</accession>
<organism evidence="1 2">
    <name type="scientific">Molossus molossus</name>
    <name type="common">Pallas' mastiff bat</name>
    <name type="synonym">Vespertilio molossus</name>
    <dbReference type="NCBI Taxonomy" id="27622"/>
    <lineage>
        <taxon>Eukaryota</taxon>
        <taxon>Metazoa</taxon>
        <taxon>Chordata</taxon>
        <taxon>Craniata</taxon>
        <taxon>Vertebrata</taxon>
        <taxon>Euteleostomi</taxon>
        <taxon>Mammalia</taxon>
        <taxon>Eutheria</taxon>
        <taxon>Laurasiatheria</taxon>
        <taxon>Chiroptera</taxon>
        <taxon>Yangochiroptera</taxon>
        <taxon>Molossidae</taxon>
        <taxon>Molossus</taxon>
    </lineage>
</organism>
<gene>
    <name evidence="1" type="ORF">HJG59_008535</name>
</gene>
<keyword evidence="2" id="KW-1185">Reference proteome</keyword>